<evidence type="ECO:0000313" key="2">
    <source>
        <dbReference type="EnsemblProtists" id="EOD27126"/>
    </source>
</evidence>
<proteinExistence type="predicted"/>
<dbReference type="Proteomes" id="UP000013827">
    <property type="component" value="Unassembled WGS sequence"/>
</dbReference>
<sequence length="323" mass="34796">MNPLPSCHSVHEFGVETLRLGFVACSADCHAASFTDAALACHALFHAFKVWSYGRTGGGSVMHWAAFAALLSNGLWSTCGAVLWLQPGGSRAPPFETLFRLNGGAQALLVGSWWCVLAGMLGGLASVPRVLPAVLYAVGAAHALAFALRNLEASFESYVLCGGANVTPPLSSIWLLLVLLCRRHELLSRWLRRGEDAHPLLVGALSGLVFWFGNSGLLMGAETGLTYWTHAALEALCRAAGLLPEGARLWQGAFEEMACFHLFGLLGNEMLFRVYRWLAAAEVDAIRRAATPTRVCNRNGKARARSIGPWLTEALHAGSRKQE</sequence>
<name>A0A0D3JUE1_EMIH1</name>
<accession>A0A0D3JUE1</accession>
<dbReference type="EnsemblProtists" id="EOD40227">
    <property type="protein sequence ID" value="EOD40227"/>
    <property type="gene ID" value="EMIHUDRAFT_446806"/>
</dbReference>
<feature type="transmembrane region" description="Helical" evidence="1">
    <location>
        <begin position="105"/>
        <end position="126"/>
    </location>
</feature>
<evidence type="ECO:0000256" key="1">
    <source>
        <dbReference type="SAM" id="Phobius"/>
    </source>
</evidence>
<organism evidence="2 3">
    <name type="scientific">Emiliania huxleyi (strain CCMP1516)</name>
    <dbReference type="NCBI Taxonomy" id="280463"/>
    <lineage>
        <taxon>Eukaryota</taxon>
        <taxon>Haptista</taxon>
        <taxon>Haptophyta</taxon>
        <taxon>Prymnesiophyceae</taxon>
        <taxon>Isochrysidales</taxon>
        <taxon>Noelaerhabdaceae</taxon>
        <taxon>Emiliania</taxon>
    </lineage>
</organism>
<dbReference type="HOGENOM" id="CLU_861744_0_0_1"/>
<dbReference type="PaxDb" id="2903-EOD27126"/>
<dbReference type="KEGG" id="ehx:EMIHUDRAFT_434957"/>
<keyword evidence="1" id="KW-1133">Transmembrane helix</keyword>
<reference evidence="3" key="1">
    <citation type="journal article" date="2013" name="Nature">
        <title>Pan genome of the phytoplankton Emiliania underpins its global distribution.</title>
        <authorList>
            <person name="Read B.A."/>
            <person name="Kegel J."/>
            <person name="Klute M.J."/>
            <person name="Kuo A."/>
            <person name="Lefebvre S.C."/>
            <person name="Maumus F."/>
            <person name="Mayer C."/>
            <person name="Miller J."/>
            <person name="Monier A."/>
            <person name="Salamov A."/>
            <person name="Young J."/>
            <person name="Aguilar M."/>
            <person name="Claverie J.M."/>
            <person name="Frickenhaus S."/>
            <person name="Gonzalez K."/>
            <person name="Herman E.K."/>
            <person name="Lin Y.C."/>
            <person name="Napier J."/>
            <person name="Ogata H."/>
            <person name="Sarno A.F."/>
            <person name="Shmutz J."/>
            <person name="Schroeder D."/>
            <person name="de Vargas C."/>
            <person name="Verret F."/>
            <person name="von Dassow P."/>
            <person name="Valentin K."/>
            <person name="Van de Peer Y."/>
            <person name="Wheeler G."/>
            <person name="Dacks J.B."/>
            <person name="Delwiche C.F."/>
            <person name="Dyhrman S.T."/>
            <person name="Glockner G."/>
            <person name="John U."/>
            <person name="Richards T."/>
            <person name="Worden A.Z."/>
            <person name="Zhang X."/>
            <person name="Grigoriev I.V."/>
            <person name="Allen A.E."/>
            <person name="Bidle K."/>
            <person name="Borodovsky M."/>
            <person name="Bowler C."/>
            <person name="Brownlee C."/>
            <person name="Cock J.M."/>
            <person name="Elias M."/>
            <person name="Gladyshev V.N."/>
            <person name="Groth M."/>
            <person name="Guda C."/>
            <person name="Hadaegh A."/>
            <person name="Iglesias-Rodriguez M.D."/>
            <person name="Jenkins J."/>
            <person name="Jones B.M."/>
            <person name="Lawson T."/>
            <person name="Leese F."/>
            <person name="Lindquist E."/>
            <person name="Lobanov A."/>
            <person name="Lomsadze A."/>
            <person name="Malik S.B."/>
            <person name="Marsh M.E."/>
            <person name="Mackinder L."/>
            <person name="Mock T."/>
            <person name="Mueller-Roeber B."/>
            <person name="Pagarete A."/>
            <person name="Parker M."/>
            <person name="Probert I."/>
            <person name="Quesneville H."/>
            <person name="Raines C."/>
            <person name="Rensing S.A."/>
            <person name="Riano-Pachon D.M."/>
            <person name="Richier S."/>
            <person name="Rokitta S."/>
            <person name="Shiraiwa Y."/>
            <person name="Soanes D.M."/>
            <person name="van der Giezen M."/>
            <person name="Wahlund T.M."/>
            <person name="Williams B."/>
            <person name="Wilson W."/>
            <person name="Wolfe G."/>
            <person name="Wurch L.L."/>
        </authorList>
    </citation>
    <scope>NUCLEOTIDE SEQUENCE</scope>
</reference>
<dbReference type="GeneID" id="17272672"/>
<protein>
    <submittedName>
        <fullName evidence="2">Uncharacterized protein</fullName>
    </submittedName>
</protein>
<dbReference type="RefSeq" id="XP_005779555.1">
    <property type="nucleotide sequence ID" value="XM_005779498.1"/>
</dbReference>
<feature type="transmembrane region" description="Helical" evidence="1">
    <location>
        <begin position="64"/>
        <end position="85"/>
    </location>
</feature>
<keyword evidence="1" id="KW-0812">Transmembrane</keyword>
<reference evidence="2" key="2">
    <citation type="submission" date="2024-10" db="UniProtKB">
        <authorList>
            <consortium name="EnsemblProtists"/>
        </authorList>
    </citation>
    <scope>IDENTIFICATION</scope>
</reference>
<dbReference type="EnsemblProtists" id="EOD27126">
    <property type="protein sequence ID" value="EOD27126"/>
    <property type="gene ID" value="EMIHUDRAFT_434957"/>
</dbReference>
<dbReference type="AlphaFoldDB" id="A0A0D3JUE1"/>
<dbReference type="KEGG" id="ehx:EMIHUDRAFT_446806"/>
<feature type="transmembrane region" description="Helical" evidence="1">
    <location>
        <begin position="133"/>
        <end position="151"/>
    </location>
</feature>
<dbReference type="GeneID" id="17285498"/>
<evidence type="ECO:0000313" key="3">
    <source>
        <dbReference type="Proteomes" id="UP000013827"/>
    </source>
</evidence>
<feature type="transmembrane region" description="Helical" evidence="1">
    <location>
        <begin position="200"/>
        <end position="221"/>
    </location>
</feature>
<keyword evidence="3" id="KW-1185">Reference proteome</keyword>
<feature type="transmembrane region" description="Helical" evidence="1">
    <location>
        <begin position="157"/>
        <end position="180"/>
    </location>
</feature>
<keyword evidence="1" id="KW-0472">Membrane</keyword>
<dbReference type="RefSeq" id="XP_005792656.1">
    <property type="nucleotide sequence ID" value="XM_005792599.1"/>
</dbReference>